<accession>A0ABD3CER4</accession>
<sequence>MTLVGFGRHSGSYGGDSRWSNGAPYLVDEAGGLATGMLRPLPSDEVGDFGSGAMVMTTMVEPLMILSPKSIKKTFLDYLTTEVLELAGNAVRITR</sequence>
<organism evidence="1 2">
    <name type="scientific">Castilleja foliolosa</name>
    <dbReference type="NCBI Taxonomy" id="1961234"/>
    <lineage>
        <taxon>Eukaryota</taxon>
        <taxon>Viridiplantae</taxon>
        <taxon>Streptophyta</taxon>
        <taxon>Embryophyta</taxon>
        <taxon>Tracheophyta</taxon>
        <taxon>Spermatophyta</taxon>
        <taxon>Magnoliopsida</taxon>
        <taxon>eudicotyledons</taxon>
        <taxon>Gunneridae</taxon>
        <taxon>Pentapetalae</taxon>
        <taxon>asterids</taxon>
        <taxon>lamiids</taxon>
        <taxon>Lamiales</taxon>
        <taxon>Orobanchaceae</taxon>
        <taxon>Pedicularideae</taxon>
        <taxon>Castillejinae</taxon>
        <taxon>Castilleja</taxon>
    </lineage>
</organism>
<protein>
    <submittedName>
        <fullName evidence="1">Uncharacterized protein</fullName>
    </submittedName>
</protein>
<comment type="caution">
    <text evidence="1">The sequence shown here is derived from an EMBL/GenBank/DDBJ whole genome shotgun (WGS) entry which is preliminary data.</text>
</comment>
<dbReference type="AlphaFoldDB" id="A0ABD3CER4"/>
<keyword evidence="2" id="KW-1185">Reference proteome</keyword>
<dbReference type="EMBL" id="JAVIJP010000036">
    <property type="protein sequence ID" value="KAL3628358.1"/>
    <property type="molecule type" value="Genomic_DNA"/>
</dbReference>
<name>A0ABD3CER4_9LAMI</name>
<reference evidence="2" key="1">
    <citation type="journal article" date="2024" name="IScience">
        <title>Strigolactones Initiate the Formation of Haustorium-like Structures in Castilleja.</title>
        <authorList>
            <person name="Buerger M."/>
            <person name="Peterson D."/>
            <person name="Chory J."/>
        </authorList>
    </citation>
    <scope>NUCLEOTIDE SEQUENCE [LARGE SCALE GENOMIC DNA]</scope>
</reference>
<evidence type="ECO:0000313" key="2">
    <source>
        <dbReference type="Proteomes" id="UP001632038"/>
    </source>
</evidence>
<evidence type="ECO:0000313" key="1">
    <source>
        <dbReference type="EMBL" id="KAL3628358.1"/>
    </source>
</evidence>
<proteinExistence type="predicted"/>
<gene>
    <name evidence="1" type="ORF">CASFOL_027404</name>
</gene>
<dbReference type="Proteomes" id="UP001632038">
    <property type="component" value="Unassembled WGS sequence"/>
</dbReference>